<feature type="region of interest" description="Disordered" evidence="1">
    <location>
        <begin position="755"/>
        <end position="863"/>
    </location>
</feature>
<dbReference type="PANTHER" id="PTHR28597">
    <property type="entry name" value="VOLTAGE-DEPENDENT CALCIUM CHANNEL BETA SUBUNIT-ASSOCIATED REGULATORY PROTEIN"/>
    <property type="match status" value="1"/>
</dbReference>
<keyword evidence="2" id="KW-1133">Transmembrane helix</keyword>
<dbReference type="Proteomes" id="UP000694546">
    <property type="component" value="Chromosome 12"/>
</dbReference>
<feature type="compositionally biased region" description="Low complexity" evidence="1">
    <location>
        <begin position="779"/>
        <end position="789"/>
    </location>
</feature>
<dbReference type="GO" id="GO:0030141">
    <property type="term" value="C:secretory granule"/>
    <property type="evidence" value="ECO:0007669"/>
    <property type="project" value="TreeGrafter"/>
</dbReference>
<dbReference type="GO" id="GO:0045955">
    <property type="term" value="P:negative regulation of calcium ion-dependent exocytosis"/>
    <property type="evidence" value="ECO:0007669"/>
    <property type="project" value="TreeGrafter"/>
</dbReference>
<dbReference type="OMA" id="PGVRHFH"/>
<feature type="region of interest" description="Disordered" evidence="1">
    <location>
        <begin position="564"/>
        <end position="613"/>
    </location>
</feature>
<dbReference type="RefSeq" id="XP_030228893.1">
    <property type="nucleotide sequence ID" value="XM_030373033.1"/>
</dbReference>
<protein>
    <submittedName>
        <fullName evidence="3">CACN subunit beta associated regulatory protein</fullName>
    </submittedName>
</protein>
<sequence length="914" mass="97183">MSNESAVWNILPENSTGIPLGATGRQDGYVLLLVILSIFLVGTLVIIAVLLLVCRRSGRRGQRYGRASDDPEKTNTTYLEDSQPTHEITIRVDESESLSPGGGHDQEADRFLSTGTAGRRVSFNEAALFDHSKKAQEKGRRYTLTEGDFHHLKNARLTHLHIPAPALKILTIPECDSAENTITMATRPATKSALSIFQPMLCPLSQAAVGSLSPSSRLPGDPFHPAADPSFTRTPPAPSTKQRSTSSIEILGAMSPTGVGLAEAGSGGLPGDGGAQGPVLQFFTKLRRHASLEGASPYFKIKKWKLDSSQRASSLDTRGSPKRRQFQRQRAASESLDQEDNAAHHDDLVQYIARTQDARRPSPATTPPPPSPSLGRLEVEVMVEPRRSPGGPGVIGLSPDPQDEAPSLAAGDSGDPPDPPEPPDSQAVYRDIWNLRASLEQYAASDQSSSNNDRSSVCSDADSVCSLGGRPETARGGLPSYPSQDLGDEAEEGQEAKPSTGSRAEAAEPEVKRKKKRQGGSVDSERGGTGDGVAGNRKLLQMDSGYASIEAPCRGTEELRLFGAGADGGSAQDRSALERRHHFTSAGRSSTVGESFESSHLFEEEPEAELSAAAGGATGGVAIATGAGPLGWAPYGQMFAARETAQPAPAPPPPPTPAQPPPLTLHRRDYSIDERTDALFHEFLRHDPQFDQQDSPAKKHRSRVHLRKQWQRHKQWSDPGVRHFHSSFERQRTPLRRGDSVSYLSDASYQLTLPRIVSAPDDEASDGSASAPGTPKLSAAAAEAAAAAAVKTQEEGGALGEGGGDGGQETQPPPPPPPPPPPLLRSVSETEGRPEEGPGGLQEDRGRSISPPSLPDPRRYGPQTFTAELTDKLAAGLDERLYAGLRQTRDSAAAAALECTAVSVAHASPDHSPV</sequence>
<proteinExistence type="predicted"/>
<reference evidence="3" key="2">
    <citation type="submission" date="2025-09" db="UniProtKB">
        <authorList>
            <consortium name="Ensembl"/>
        </authorList>
    </citation>
    <scope>IDENTIFICATION</scope>
</reference>
<dbReference type="GeneID" id="115555967"/>
<dbReference type="AlphaFoldDB" id="A0A8C5FIS9"/>
<evidence type="ECO:0000313" key="3">
    <source>
        <dbReference type="Ensembl" id="ENSGMOP00000039968.1"/>
    </source>
</evidence>
<accession>A0A8C5FIS9</accession>
<dbReference type="GO" id="GO:0005886">
    <property type="term" value="C:plasma membrane"/>
    <property type="evidence" value="ECO:0007669"/>
    <property type="project" value="TreeGrafter"/>
</dbReference>
<dbReference type="GeneTree" id="ENSGT00390000009230"/>
<dbReference type="PANTHER" id="PTHR28597:SF2">
    <property type="entry name" value="VOLTAGE-DEPENDENT CALCIUM CHANNEL BETA SUBUNIT-ASSOCIATED REGULATORY PROTEIN ISOFORM X1"/>
    <property type="match status" value="1"/>
</dbReference>
<evidence type="ECO:0000256" key="2">
    <source>
        <dbReference type="SAM" id="Phobius"/>
    </source>
</evidence>
<feature type="region of interest" description="Disordered" evidence="1">
    <location>
        <begin position="309"/>
        <end position="537"/>
    </location>
</feature>
<feature type="region of interest" description="Disordered" evidence="1">
    <location>
        <begin position="638"/>
        <end position="665"/>
    </location>
</feature>
<name>A0A8C5FIS9_GADMO</name>
<feature type="transmembrane region" description="Helical" evidence="2">
    <location>
        <begin position="29"/>
        <end position="53"/>
    </location>
</feature>
<feature type="compositionally biased region" description="Pro residues" evidence="1">
    <location>
        <begin position="648"/>
        <end position="663"/>
    </location>
</feature>
<keyword evidence="2" id="KW-0812">Transmembrane</keyword>
<dbReference type="OrthoDB" id="6247020at2759"/>
<dbReference type="RefSeq" id="XP_030228892.1">
    <property type="nucleotide sequence ID" value="XM_030373032.1"/>
</dbReference>
<keyword evidence="2" id="KW-0472">Membrane</keyword>
<dbReference type="InterPro" id="IPR037658">
    <property type="entry name" value="CBARP"/>
</dbReference>
<dbReference type="Ensembl" id="ENSGMOT00000071818.1">
    <property type="protein sequence ID" value="ENSGMOP00000039968.1"/>
    <property type="gene ID" value="ENSGMOG00000034558.1"/>
</dbReference>
<feature type="compositionally biased region" description="Low complexity" evidence="1">
    <location>
        <begin position="445"/>
        <end position="466"/>
    </location>
</feature>
<feature type="compositionally biased region" description="Basic and acidic residues" evidence="1">
    <location>
        <begin position="377"/>
        <end position="387"/>
    </location>
</feature>
<evidence type="ECO:0000256" key="1">
    <source>
        <dbReference type="SAM" id="MobiDB-lite"/>
    </source>
</evidence>
<gene>
    <name evidence="3" type="primary">CBARP</name>
    <name evidence="3" type="synonym">cbarpb</name>
</gene>
<feature type="compositionally biased region" description="Gly residues" evidence="1">
    <location>
        <begin position="797"/>
        <end position="807"/>
    </location>
</feature>
<feature type="region of interest" description="Disordered" evidence="1">
    <location>
        <begin position="686"/>
        <end position="731"/>
    </location>
</feature>
<evidence type="ECO:0000313" key="4">
    <source>
        <dbReference type="Proteomes" id="UP000694546"/>
    </source>
</evidence>
<keyword evidence="4" id="KW-1185">Reference proteome</keyword>
<feature type="region of interest" description="Disordered" evidence="1">
    <location>
        <begin position="211"/>
        <end position="246"/>
    </location>
</feature>
<feature type="compositionally biased region" description="Basic residues" evidence="1">
    <location>
        <begin position="698"/>
        <end position="714"/>
    </location>
</feature>
<organism evidence="3 4">
    <name type="scientific">Gadus morhua</name>
    <name type="common">Atlantic cod</name>
    <dbReference type="NCBI Taxonomy" id="8049"/>
    <lineage>
        <taxon>Eukaryota</taxon>
        <taxon>Metazoa</taxon>
        <taxon>Chordata</taxon>
        <taxon>Craniata</taxon>
        <taxon>Vertebrata</taxon>
        <taxon>Euteleostomi</taxon>
        <taxon>Actinopterygii</taxon>
        <taxon>Neopterygii</taxon>
        <taxon>Teleostei</taxon>
        <taxon>Neoteleostei</taxon>
        <taxon>Acanthomorphata</taxon>
        <taxon>Zeiogadaria</taxon>
        <taxon>Gadariae</taxon>
        <taxon>Gadiformes</taxon>
        <taxon>Gadoidei</taxon>
        <taxon>Gadidae</taxon>
        <taxon>Gadus</taxon>
    </lineage>
</organism>
<feature type="compositionally biased region" description="Pro residues" evidence="1">
    <location>
        <begin position="811"/>
        <end position="823"/>
    </location>
</feature>
<dbReference type="GO" id="GO:0044325">
    <property type="term" value="F:transmembrane transporter binding"/>
    <property type="evidence" value="ECO:0007669"/>
    <property type="project" value="InterPro"/>
</dbReference>
<feature type="region of interest" description="Disordered" evidence="1">
    <location>
        <begin position="61"/>
        <end position="82"/>
    </location>
</feature>
<reference evidence="3" key="1">
    <citation type="submission" date="2025-08" db="UniProtKB">
        <authorList>
            <consortium name="Ensembl"/>
        </authorList>
    </citation>
    <scope>IDENTIFICATION</scope>
</reference>
<feature type="compositionally biased region" description="Basic and acidic residues" evidence="1">
    <location>
        <begin position="828"/>
        <end position="847"/>
    </location>
</feature>